<dbReference type="SUPFAM" id="SSF53335">
    <property type="entry name" value="S-adenosyl-L-methionine-dependent methyltransferases"/>
    <property type="match status" value="1"/>
</dbReference>
<proteinExistence type="predicted"/>
<reference evidence="1" key="1">
    <citation type="journal article" date="2015" name="Nature">
        <title>Complex archaea that bridge the gap between prokaryotes and eukaryotes.</title>
        <authorList>
            <person name="Spang A."/>
            <person name="Saw J.H."/>
            <person name="Jorgensen S.L."/>
            <person name="Zaremba-Niedzwiedzka K."/>
            <person name="Martijn J."/>
            <person name="Lind A.E."/>
            <person name="van Eijk R."/>
            <person name="Schleper C."/>
            <person name="Guy L."/>
            <person name="Ettema T.J."/>
        </authorList>
    </citation>
    <scope>NUCLEOTIDE SEQUENCE</scope>
</reference>
<sequence>MKTVKLNLGSGNCPIDGYENVEIKNGQKAYPLDYEDESIDEIRAAHILEHFGRGETLDVLKDWTRKLKPTGTLKIAVPDFAKIVDEYKSGEPQAVGHLCGGQVDEHDLHKNIFDRRSLTSLLEKVGLVDIKHWDSKVKDCSSLPVSLNLQGTKPNGNPEIQEILDGFTAKKSNKYSQYGEDGITEAIFERIGAEERWVLEVGASDGILFSNSRQYVEQGWHAILIESEKLAYERLVDNCKDYPNAIPVRGEVGVDFTLDEILSKHNAPKHLDLMIIDIDGQDYHVWNAMMDYSPRVMIAEYNPKAESEYIPKHGTPSTDHQLDQAGQTAMIRMGSSKGYCACITTPVNIIMLHSSIFEATKDHEDIAGSNIRCNVPHTEHVPAVNPDEEEQVTVSASITAIMSAPRIGFVNNLMIAAKTLVPLGIQIEVGYGVFWGQILSRMFQEQIDKGIEWIVTLDYDSYYLREHFLTLARLMGEYPEKDCIMPIQIKREEDTILAGVNDTAKANCEYDATTDLIPVDTGHFGCTFFRLSAFEKLKKPWFLPIPDKDGGWGDGRVDEDMYFWKNWRESGNNISLTPQVSIGHMQLMITWPGKFERGSKPVHQYLNNVEKKGIPEHCKVSKDYIPKQIKN</sequence>
<dbReference type="EMBL" id="LAZR01011893">
    <property type="protein sequence ID" value="KKM55110.1"/>
    <property type="molecule type" value="Genomic_DNA"/>
</dbReference>
<accession>A0A0F9L5V7</accession>
<gene>
    <name evidence="1" type="ORF">LCGC14_1552970</name>
</gene>
<comment type="caution">
    <text evidence="1">The sequence shown here is derived from an EMBL/GenBank/DDBJ whole genome shotgun (WGS) entry which is preliminary data.</text>
</comment>
<dbReference type="SUPFAM" id="SSF53448">
    <property type="entry name" value="Nucleotide-diphospho-sugar transferases"/>
    <property type="match status" value="1"/>
</dbReference>
<protein>
    <recommendedName>
        <fullName evidence="2">Methyltransferase type 11 domain-containing protein</fullName>
    </recommendedName>
</protein>
<organism evidence="1">
    <name type="scientific">marine sediment metagenome</name>
    <dbReference type="NCBI Taxonomy" id="412755"/>
    <lineage>
        <taxon>unclassified sequences</taxon>
        <taxon>metagenomes</taxon>
        <taxon>ecological metagenomes</taxon>
    </lineage>
</organism>
<evidence type="ECO:0000313" key="1">
    <source>
        <dbReference type="EMBL" id="KKM55110.1"/>
    </source>
</evidence>
<dbReference type="InterPro" id="IPR029063">
    <property type="entry name" value="SAM-dependent_MTases_sf"/>
</dbReference>
<name>A0A0F9L5V7_9ZZZZ</name>
<dbReference type="AlphaFoldDB" id="A0A0F9L5V7"/>
<dbReference type="InterPro" id="IPR029044">
    <property type="entry name" value="Nucleotide-diphossugar_trans"/>
</dbReference>
<evidence type="ECO:0008006" key="2">
    <source>
        <dbReference type="Google" id="ProtNLM"/>
    </source>
</evidence>
<dbReference type="Gene3D" id="3.40.50.150">
    <property type="entry name" value="Vaccinia Virus protein VP39"/>
    <property type="match status" value="1"/>
</dbReference>